<protein>
    <submittedName>
        <fullName evidence="1">Uncharacterized protein</fullName>
    </submittedName>
</protein>
<sequence length="160" mass="16970">MTISYPPAWPADDVSYEPWEGEEEALAAAAAAGRRAAAWIRSLPTGPAPSPVGSWLREDLPESIERATSCLDPQDCDRMDPGGVMVDGTGGLDTETRSKLVFVPCAVQDAPWLTLDQQIRIVAVASLVTGAARLLAEDPGTAITTGELSRMWALVDHAIA</sequence>
<proteinExistence type="predicted"/>
<dbReference type="Proteomes" id="UP000623926">
    <property type="component" value="Plasmid unnamed3"/>
</dbReference>
<evidence type="ECO:0000313" key="1">
    <source>
        <dbReference type="EMBL" id="QRV39263.1"/>
    </source>
</evidence>
<dbReference type="RefSeq" id="WP_205030253.1">
    <property type="nucleotide sequence ID" value="NZ_CP070247.1"/>
</dbReference>
<evidence type="ECO:0000313" key="2">
    <source>
        <dbReference type="Proteomes" id="UP000623926"/>
    </source>
</evidence>
<gene>
    <name evidence="1" type="ORF">I6J42_34655</name>
</gene>
<organism evidence="1 2">
    <name type="scientific">Streptomyces californicus</name>
    <dbReference type="NCBI Taxonomy" id="67351"/>
    <lineage>
        <taxon>Bacteria</taxon>
        <taxon>Bacillati</taxon>
        <taxon>Actinomycetota</taxon>
        <taxon>Actinomycetes</taxon>
        <taxon>Kitasatosporales</taxon>
        <taxon>Streptomycetaceae</taxon>
        <taxon>Streptomyces</taxon>
    </lineage>
</organism>
<geneLocation type="plasmid" evidence="1 2">
    <name>unnamed3</name>
</geneLocation>
<keyword evidence="1" id="KW-0614">Plasmid</keyword>
<reference evidence="1 2" key="1">
    <citation type="submission" date="2021-02" db="EMBL/GenBank/DDBJ databases">
        <title>FDA dAtabase for Regulatory Grade micrObial Sequences (FDA-ARGOS): Supporting development and validation of Infectious Disease Dx tests.</title>
        <authorList>
            <person name="Sproer C."/>
            <person name="Gronow S."/>
            <person name="Severitt S."/>
            <person name="Schroder I."/>
            <person name="Tallon L."/>
            <person name="Sadzewicz L."/>
            <person name="Zhao X."/>
            <person name="Boylan J."/>
            <person name="Ott S."/>
            <person name="Bowen H."/>
            <person name="Vavikolanu K."/>
            <person name="Mehta A."/>
            <person name="Aluvathingal J."/>
            <person name="Nadendla S."/>
            <person name="Lowell S."/>
            <person name="Myers T."/>
            <person name="Yan Y."/>
            <person name="Sichtig H."/>
        </authorList>
    </citation>
    <scope>NUCLEOTIDE SEQUENCE [LARGE SCALE GENOMIC DNA]</scope>
    <source>
        <strain evidence="1 2">FDAARGOS_1212</strain>
        <plasmid evidence="1 2">unnamed3</plasmid>
    </source>
</reference>
<accession>A0ABD7DC77</accession>
<dbReference type="AlphaFoldDB" id="A0ABD7DC77"/>
<dbReference type="EMBL" id="CP070247">
    <property type="protein sequence ID" value="QRV39263.1"/>
    <property type="molecule type" value="Genomic_DNA"/>
</dbReference>
<name>A0ABD7DC77_9ACTN</name>